<evidence type="ECO:0000313" key="2">
    <source>
        <dbReference type="EMBL" id="KZT07937.1"/>
    </source>
</evidence>
<reference evidence="2 3" key="1">
    <citation type="journal article" date="2016" name="Mol. Biol. Evol.">
        <title>Comparative Genomics of Early-Diverging Mushroom-Forming Fungi Provides Insights into the Origins of Lignocellulose Decay Capabilities.</title>
        <authorList>
            <person name="Nagy L.G."/>
            <person name="Riley R."/>
            <person name="Tritt A."/>
            <person name="Adam C."/>
            <person name="Daum C."/>
            <person name="Floudas D."/>
            <person name="Sun H."/>
            <person name="Yadav J.S."/>
            <person name="Pangilinan J."/>
            <person name="Larsson K.H."/>
            <person name="Matsuura K."/>
            <person name="Barry K."/>
            <person name="Labutti K."/>
            <person name="Kuo R."/>
            <person name="Ohm R.A."/>
            <person name="Bhattacharya S.S."/>
            <person name="Shirouzu T."/>
            <person name="Yoshinaga Y."/>
            <person name="Martin F.M."/>
            <person name="Grigoriev I.V."/>
            <person name="Hibbett D.S."/>
        </authorList>
    </citation>
    <scope>NUCLEOTIDE SEQUENCE [LARGE SCALE GENOMIC DNA]</scope>
    <source>
        <strain evidence="2 3">93-53</strain>
    </source>
</reference>
<dbReference type="Proteomes" id="UP000076871">
    <property type="component" value="Unassembled WGS sequence"/>
</dbReference>
<evidence type="ECO:0000256" key="1">
    <source>
        <dbReference type="SAM" id="MobiDB-lite"/>
    </source>
</evidence>
<evidence type="ECO:0000313" key="3">
    <source>
        <dbReference type="Proteomes" id="UP000076871"/>
    </source>
</evidence>
<accession>A0A165EXR2</accession>
<feature type="region of interest" description="Disordered" evidence="1">
    <location>
        <begin position="1"/>
        <end position="27"/>
    </location>
</feature>
<proteinExistence type="predicted"/>
<name>A0A165EXR2_9APHY</name>
<dbReference type="EMBL" id="KV427617">
    <property type="protein sequence ID" value="KZT07937.1"/>
    <property type="molecule type" value="Genomic_DNA"/>
</dbReference>
<organism evidence="2 3">
    <name type="scientific">Laetiporus sulphureus 93-53</name>
    <dbReference type="NCBI Taxonomy" id="1314785"/>
    <lineage>
        <taxon>Eukaryota</taxon>
        <taxon>Fungi</taxon>
        <taxon>Dikarya</taxon>
        <taxon>Basidiomycota</taxon>
        <taxon>Agaricomycotina</taxon>
        <taxon>Agaricomycetes</taxon>
        <taxon>Polyporales</taxon>
        <taxon>Laetiporus</taxon>
    </lineage>
</organism>
<dbReference type="RefSeq" id="XP_040765677.1">
    <property type="nucleotide sequence ID" value="XM_040908609.1"/>
</dbReference>
<sequence length="96" mass="10561">MTSIEDSSPHCVPLFTRPPNTHISQDQIKRTDLKPPYRTLDTAAPVAPLTYYHGLPWTTHLDSHLWTTSSPQTGPGHCGIRRSLNVTIASQAGCPD</sequence>
<keyword evidence="3" id="KW-1185">Reference proteome</keyword>
<protein>
    <submittedName>
        <fullName evidence="2">Uncharacterized protein</fullName>
    </submittedName>
</protein>
<dbReference type="InParanoid" id="A0A165EXR2"/>
<dbReference type="GeneID" id="63825638"/>
<dbReference type="AlphaFoldDB" id="A0A165EXR2"/>
<gene>
    <name evidence="2" type="ORF">LAESUDRAFT_724417</name>
</gene>